<dbReference type="STRING" id="112498.A0A2D3UR10"/>
<dbReference type="InterPro" id="IPR015942">
    <property type="entry name" value="Asp/Glu/hydantoin_racemase"/>
</dbReference>
<dbReference type="InterPro" id="IPR052186">
    <property type="entry name" value="Hydantoin_racemase-like"/>
</dbReference>
<dbReference type="InterPro" id="IPR053714">
    <property type="entry name" value="Iso_Racemase_Enz_sf"/>
</dbReference>
<dbReference type="OrthoDB" id="412018at2759"/>
<dbReference type="EMBL" id="FJUY01000001">
    <property type="protein sequence ID" value="CZT14760.1"/>
    <property type="molecule type" value="Genomic_DNA"/>
</dbReference>
<evidence type="ECO:0008006" key="5">
    <source>
        <dbReference type="Google" id="ProtNLM"/>
    </source>
</evidence>
<evidence type="ECO:0000313" key="4">
    <source>
        <dbReference type="Proteomes" id="UP000225277"/>
    </source>
</evidence>
<evidence type="ECO:0000313" key="3">
    <source>
        <dbReference type="EMBL" id="CZT14760.1"/>
    </source>
</evidence>
<sequence>MNEQQGLQTSAMPSSRPISILLVNPNATESMTNSCLSTLTPFLPSDVHVTPFTAPAGDAPTAIESTTDSILASAACFRAILPLQKQHSFDAILVACYSDIPLIKMLREEFTIPVIGIMEASLLYARTLGGRFGLIATSARSKIIHRDAVRAYGCESFCAGIESCNLGVLELESRPSEEVVAILRDVARKLIADGAEVLTLGCAGMSMLKTAVEAAVETEQVQCVDGVVAGIQHLTGCVRMGGKTSKVGGWRSSAEGRKRRGQEYV</sequence>
<dbReference type="PANTHER" id="PTHR28047:SF6">
    <property type="entry name" value="CN HYDROLASE DOMAIN-CONTAINING PROTEIN"/>
    <property type="match status" value="1"/>
</dbReference>
<dbReference type="InterPro" id="IPR001920">
    <property type="entry name" value="Asp/Glu_race"/>
</dbReference>
<evidence type="ECO:0000256" key="2">
    <source>
        <dbReference type="SAM" id="MobiDB-lite"/>
    </source>
</evidence>
<dbReference type="GeneID" id="35606796"/>
<keyword evidence="4" id="KW-1185">Reference proteome</keyword>
<dbReference type="AlphaFoldDB" id="A0A2D3UR10"/>
<evidence type="ECO:0000256" key="1">
    <source>
        <dbReference type="ARBA" id="ARBA00038414"/>
    </source>
</evidence>
<feature type="region of interest" description="Disordered" evidence="2">
    <location>
        <begin position="245"/>
        <end position="265"/>
    </location>
</feature>
<dbReference type="PANTHER" id="PTHR28047">
    <property type="entry name" value="PROTEIN DCG1"/>
    <property type="match status" value="1"/>
</dbReference>
<name>A0A2D3UR10_9PEZI</name>
<dbReference type="RefSeq" id="XP_023621657.1">
    <property type="nucleotide sequence ID" value="XM_023765889.1"/>
</dbReference>
<dbReference type="Gene3D" id="3.40.50.12500">
    <property type="match status" value="1"/>
</dbReference>
<dbReference type="Proteomes" id="UP000225277">
    <property type="component" value="Unassembled WGS sequence"/>
</dbReference>
<dbReference type="SUPFAM" id="SSF53681">
    <property type="entry name" value="Aspartate/glutamate racemase"/>
    <property type="match status" value="1"/>
</dbReference>
<accession>A0A2D3UR10</accession>
<gene>
    <name evidence="3" type="ORF">RCC_12243</name>
</gene>
<dbReference type="GO" id="GO:0047661">
    <property type="term" value="F:amino-acid racemase activity"/>
    <property type="evidence" value="ECO:0007669"/>
    <property type="project" value="InterPro"/>
</dbReference>
<reference evidence="3 4" key="1">
    <citation type="submission" date="2016-03" db="EMBL/GenBank/DDBJ databases">
        <authorList>
            <person name="Ploux O."/>
        </authorList>
    </citation>
    <scope>NUCLEOTIDE SEQUENCE [LARGE SCALE GENOMIC DNA]</scope>
    <source>
        <strain evidence="3 4">URUG2</strain>
    </source>
</reference>
<proteinExistence type="inferred from homology"/>
<comment type="similarity">
    <text evidence="1">Belongs to the HyuE racemase family.</text>
</comment>
<organism evidence="3 4">
    <name type="scientific">Ramularia collo-cygni</name>
    <dbReference type="NCBI Taxonomy" id="112498"/>
    <lineage>
        <taxon>Eukaryota</taxon>
        <taxon>Fungi</taxon>
        <taxon>Dikarya</taxon>
        <taxon>Ascomycota</taxon>
        <taxon>Pezizomycotina</taxon>
        <taxon>Dothideomycetes</taxon>
        <taxon>Dothideomycetidae</taxon>
        <taxon>Mycosphaerellales</taxon>
        <taxon>Mycosphaerellaceae</taxon>
        <taxon>Ramularia</taxon>
    </lineage>
</organism>
<dbReference type="Pfam" id="PF01177">
    <property type="entry name" value="Asp_Glu_race"/>
    <property type="match status" value="1"/>
</dbReference>
<protein>
    <recommendedName>
        <fullName evidence="5">Hydantoin racemase</fullName>
    </recommendedName>
</protein>